<proteinExistence type="predicted"/>
<protein>
    <recommendedName>
        <fullName evidence="1">DUF2470 domain-containing protein</fullName>
    </recommendedName>
</protein>
<dbReference type="EMBL" id="ML996687">
    <property type="protein sequence ID" value="KAF2404914.1"/>
    <property type="molecule type" value="Genomic_DNA"/>
</dbReference>
<evidence type="ECO:0000313" key="2">
    <source>
        <dbReference type="EMBL" id="KAF2404914.1"/>
    </source>
</evidence>
<name>A0A6G1I9R2_9PEZI</name>
<gene>
    <name evidence="2" type="ORF">EJ06DRAFT_468147</name>
</gene>
<organism evidence="2 3">
    <name type="scientific">Trichodelitschia bisporula</name>
    <dbReference type="NCBI Taxonomy" id="703511"/>
    <lineage>
        <taxon>Eukaryota</taxon>
        <taxon>Fungi</taxon>
        <taxon>Dikarya</taxon>
        <taxon>Ascomycota</taxon>
        <taxon>Pezizomycotina</taxon>
        <taxon>Dothideomycetes</taxon>
        <taxon>Dothideomycetes incertae sedis</taxon>
        <taxon>Phaeotrichales</taxon>
        <taxon>Phaeotrichaceae</taxon>
        <taxon>Trichodelitschia</taxon>
    </lineage>
</organism>
<dbReference type="OrthoDB" id="5553410at2759"/>
<feature type="domain" description="DUF2470" evidence="1">
    <location>
        <begin position="9"/>
        <end position="83"/>
    </location>
</feature>
<dbReference type="InterPro" id="IPR037119">
    <property type="entry name" value="Haem_oxidase_HugZ-like_sf"/>
</dbReference>
<evidence type="ECO:0000259" key="1">
    <source>
        <dbReference type="Pfam" id="PF10615"/>
    </source>
</evidence>
<reference evidence="2" key="1">
    <citation type="journal article" date="2020" name="Stud. Mycol.">
        <title>101 Dothideomycetes genomes: a test case for predicting lifestyles and emergence of pathogens.</title>
        <authorList>
            <person name="Haridas S."/>
            <person name="Albert R."/>
            <person name="Binder M."/>
            <person name="Bloem J."/>
            <person name="Labutti K."/>
            <person name="Salamov A."/>
            <person name="Andreopoulos B."/>
            <person name="Baker S."/>
            <person name="Barry K."/>
            <person name="Bills G."/>
            <person name="Bluhm B."/>
            <person name="Cannon C."/>
            <person name="Castanera R."/>
            <person name="Culley D."/>
            <person name="Daum C."/>
            <person name="Ezra D."/>
            <person name="Gonzalez J."/>
            <person name="Henrissat B."/>
            <person name="Kuo A."/>
            <person name="Liang C."/>
            <person name="Lipzen A."/>
            <person name="Lutzoni F."/>
            <person name="Magnuson J."/>
            <person name="Mondo S."/>
            <person name="Nolan M."/>
            <person name="Ohm R."/>
            <person name="Pangilinan J."/>
            <person name="Park H.-J."/>
            <person name="Ramirez L."/>
            <person name="Alfaro M."/>
            <person name="Sun H."/>
            <person name="Tritt A."/>
            <person name="Yoshinaga Y."/>
            <person name="Zwiers L.-H."/>
            <person name="Turgeon B."/>
            <person name="Goodwin S."/>
            <person name="Spatafora J."/>
            <person name="Crous P."/>
            <person name="Grigoriev I."/>
        </authorList>
    </citation>
    <scope>NUCLEOTIDE SEQUENCE</scope>
    <source>
        <strain evidence="2">CBS 262.69</strain>
    </source>
</reference>
<dbReference type="PANTHER" id="PTHR37783">
    <property type="entry name" value="MEMBRANE PROTEIN, PUTATIVE (AFU_ORTHOLOGUE AFUA_1G04315)-RELATED"/>
    <property type="match status" value="1"/>
</dbReference>
<dbReference type="Gene3D" id="3.20.180.10">
    <property type="entry name" value="PNP-oxidase-like"/>
    <property type="match status" value="1"/>
</dbReference>
<dbReference type="PANTHER" id="PTHR37783:SF1">
    <property type="entry name" value="MEMBRANE PROTEIN, PUTATIVE (AFU_ORTHOLOGUE AFUA_1G04315)-RELATED"/>
    <property type="match status" value="1"/>
</dbReference>
<sequence>MATPEDATKQRIITHMNRDHRASITRYAEHYLHLPAALAATATLTDISPTQLVLQTGDAQTHTIALDPPLKSLTAARERLVAMDGTALTALGRSRITVQEYRAPRGGHLVAFVLCLGTFVLLSRKENVLPGGWGYEALNGVAPRMAAWFEKWGRTLFWTLGGVHAVETVNMARRLKKHNVPMFSGVWVAWVVSCLIEGVGSFQRYVMSEGVGMSANGSRFSALVEEKRKESKH</sequence>
<keyword evidence="3" id="KW-1185">Reference proteome</keyword>
<dbReference type="Pfam" id="PF10615">
    <property type="entry name" value="DUF2470"/>
    <property type="match status" value="1"/>
</dbReference>
<accession>A0A6G1I9R2</accession>
<dbReference type="InterPro" id="IPR019595">
    <property type="entry name" value="DUF2470"/>
</dbReference>
<dbReference type="Proteomes" id="UP000799640">
    <property type="component" value="Unassembled WGS sequence"/>
</dbReference>
<evidence type="ECO:0000313" key="3">
    <source>
        <dbReference type="Proteomes" id="UP000799640"/>
    </source>
</evidence>
<dbReference type="AlphaFoldDB" id="A0A6G1I9R2"/>